<dbReference type="Gene3D" id="3.90.226.10">
    <property type="entry name" value="2-enoyl-CoA Hydratase, Chain A, domain 1"/>
    <property type="match status" value="1"/>
</dbReference>
<proteinExistence type="inferred from homology"/>
<gene>
    <name evidence="3" type="ORF">ACI2L5_25520</name>
</gene>
<comment type="similarity">
    <text evidence="1 2">Belongs to the enoyl-CoA hydratase/isomerase family.</text>
</comment>
<dbReference type="EMBL" id="JBJDQH010000008">
    <property type="protein sequence ID" value="MFK4268278.1"/>
    <property type="molecule type" value="Genomic_DNA"/>
</dbReference>
<dbReference type="CDD" id="cd06558">
    <property type="entry name" value="crotonase-like"/>
    <property type="match status" value="1"/>
</dbReference>
<dbReference type="InterPro" id="IPR051683">
    <property type="entry name" value="Enoyl-CoA_Hydratase/Isomerase"/>
</dbReference>
<name>A0ABW8LQT2_9ACTN</name>
<dbReference type="Pfam" id="PF00378">
    <property type="entry name" value="ECH_1"/>
    <property type="match status" value="1"/>
</dbReference>
<evidence type="ECO:0000256" key="1">
    <source>
        <dbReference type="ARBA" id="ARBA00005254"/>
    </source>
</evidence>
<sequence>MSPSTEPREEESVVSLKSLYVTHDGPVVQVRFNTPENGNAITDRVLDDLLAVLGAVHDRPDIRVVVLSGGGPNFCAGGDRREYAEQLATDPTGTGLRTTGGKARRVCDALATTSAVTIARMHGQVIGAGLALALFCDLRVGADDCRFRLPELALGLPAAWGGSLPRLLQEAGAARIRELILTGAGFDAAQAERLSVLHRVVPEAELDRVVDEWTRPIVRRSAAALRVTKTLLNSYAAGNRLADASLLDAELMASVIAAGRPADA</sequence>
<dbReference type="RefSeq" id="WP_404747204.1">
    <property type="nucleotide sequence ID" value="NZ_JBFACG010000027.1"/>
</dbReference>
<evidence type="ECO:0000313" key="4">
    <source>
        <dbReference type="Proteomes" id="UP001620295"/>
    </source>
</evidence>
<protein>
    <submittedName>
        <fullName evidence="3">Enoyl-CoA hydratase/isomerase family protein</fullName>
    </submittedName>
</protein>
<dbReference type="InterPro" id="IPR029045">
    <property type="entry name" value="ClpP/crotonase-like_dom_sf"/>
</dbReference>
<keyword evidence="4" id="KW-1185">Reference proteome</keyword>
<dbReference type="PANTHER" id="PTHR42964:SF1">
    <property type="entry name" value="POLYKETIDE BIOSYNTHESIS ENOYL-COA HYDRATASE PKSH-RELATED"/>
    <property type="match status" value="1"/>
</dbReference>
<dbReference type="InterPro" id="IPR001753">
    <property type="entry name" value="Enoyl-CoA_hydra/iso"/>
</dbReference>
<reference evidence="3 4" key="1">
    <citation type="submission" date="2024-11" db="EMBL/GenBank/DDBJ databases">
        <title>The Natural Products Discovery Center: Release of the First 8490 Sequenced Strains for Exploring Actinobacteria Biosynthetic Diversity.</title>
        <authorList>
            <person name="Kalkreuter E."/>
            <person name="Kautsar S.A."/>
            <person name="Yang D."/>
            <person name="Bader C.D."/>
            <person name="Teijaro C.N."/>
            <person name="Fluegel L."/>
            <person name="Davis C.M."/>
            <person name="Simpson J.R."/>
            <person name="Lauterbach L."/>
            <person name="Steele A.D."/>
            <person name="Gui C."/>
            <person name="Meng S."/>
            <person name="Li G."/>
            <person name="Viehrig K."/>
            <person name="Ye F."/>
            <person name="Su P."/>
            <person name="Kiefer A.F."/>
            <person name="Nichols A."/>
            <person name="Cepeda A.J."/>
            <person name="Yan W."/>
            <person name="Fan B."/>
            <person name="Jiang Y."/>
            <person name="Adhikari A."/>
            <person name="Zheng C.-J."/>
            <person name="Schuster L."/>
            <person name="Cowan T.M."/>
            <person name="Smanski M.J."/>
            <person name="Chevrette M.G."/>
            <person name="De Carvalho L.P.S."/>
            <person name="Shen B."/>
        </authorList>
    </citation>
    <scope>NUCLEOTIDE SEQUENCE [LARGE SCALE GENOMIC DNA]</scope>
    <source>
        <strain evidence="3 4">NPDC020863</strain>
    </source>
</reference>
<dbReference type="PROSITE" id="PS00166">
    <property type="entry name" value="ENOYL_COA_HYDRATASE"/>
    <property type="match status" value="1"/>
</dbReference>
<dbReference type="Proteomes" id="UP001620295">
    <property type="component" value="Unassembled WGS sequence"/>
</dbReference>
<dbReference type="InterPro" id="IPR018376">
    <property type="entry name" value="Enoyl-CoA_hyd/isom_CS"/>
</dbReference>
<evidence type="ECO:0000313" key="3">
    <source>
        <dbReference type="EMBL" id="MFK4268278.1"/>
    </source>
</evidence>
<comment type="caution">
    <text evidence="3">The sequence shown here is derived from an EMBL/GenBank/DDBJ whole genome shotgun (WGS) entry which is preliminary data.</text>
</comment>
<accession>A0ABW8LQT2</accession>
<dbReference type="SUPFAM" id="SSF52096">
    <property type="entry name" value="ClpP/crotonase"/>
    <property type="match status" value="1"/>
</dbReference>
<evidence type="ECO:0000256" key="2">
    <source>
        <dbReference type="RuleBase" id="RU003707"/>
    </source>
</evidence>
<dbReference type="PANTHER" id="PTHR42964">
    <property type="entry name" value="ENOYL-COA HYDRATASE"/>
    <property type="match status" value="1"/>
</dbReference>
<organism evidence="3 4">
    <name type="scientific">Streptomyces milbemycinicus</name>
    <dbReference type="NCBI Taxonomy" id="476552"/>
    <lineage>
        <taxon>Bacteria</taxon>
        <taxon>Bacillati</taxon>
        <taxon>Actinomycetota</taxon>
        <taxon>Actinomycetes</taxon>
        <taxon>Kitasatosporales</taxon>
        <taxon>Streptomycetaceae</taxon>
        <taxon>Streptomyces</taxon>
    </lineage>
</organism>